<organism evidence="3 4">
    <name type="scientific">Kribbella flavida (strain DSM 17836 / JCM 10339 / NBRC 14399)</name>
    <dbReference type="NCBI Taxonomy" id="479435"/>
    <lineage>
        <taxon>Bacteria</taxon>
        <taxon>Bacillati</taxon>
        <taxon>Actinomycetota</taxon>
        <taxon>Actinomycetes</taxon>
        <taxon>Propionibacteriales</taxon>
        <taxon>Kribbellaceae</taxon>
        <taxon>Kribbella</taxon>
    </lineage>
</organism>
<protein>
    <recommendedName>
        <fullName evidence="2">DUF8129 domain-containing protein</fullName>
    </recommendedName>
</protein>
<proteinExistence type="predicted"/>
<dbReference type="HOGENOM" id="CLU_169056_0_0_11"/>
<dbReference type="STRING" id="479435.Kfla_6225"/>
<sequence length="113" mass="12097">MTTRPEGALPLPDYDHIPFGSLAARVRTLDIQQLEQLIGYERNHAQRILVLELLEHRRDELKAGAEPTSGSPTAFMPETAGPPDSGSVVGAESGPAINPPAHGDPTNPSQPRT</sequence>
<name>D2PVI8_KRIFD</name>
<evidence type="ECO:0000259" key="2">
    <source>
        <dbReference type="Pfam" id="PF26450"/>
    </source>
</evidence>
<dbReference type="Proteomes" id="UP000007967">
    <property type="component" value="Chromosome"/>
</dbReference>
<keyword evidence="4" id="KW-1185">Reference proteome</keyword>
<reference evidence="3 4" key="2">
    <citation type="journal article" date="2010" name="Stand. Genomic Sci.">
        <title>Complete genome sequence of Kribbella flavida type strain (IFO 14399).</title>
        <authorList>
            <person name="Pukall R."/>
            <person name="Lapidus A."/>
            <person name="Glavina Del Rio T."/>
            <person name="Copeland A."/>
            <person name="Tice H."/>
            <person name="Cheng J.-F."/>
            <person name="Lucas S."/>
            <person name="Chen F."/>
            <person name="Nolan M."/>
            <person name="LaButti K."/>
            <person name="Pati A."/>
            <person name="Ivanova N."/>
            <person name="Mavrommatis K."/>
            <person name="Mikhailova N."/>
            <person name="Pitluck S."/>
            <person name="Bruce D."/>
            <person name="Goodwin L."/>
            <person name="Land M."/>
            <person name="Hauser L."/>
            <person name="Chang Y.-J."/>
            <person name="Jeffries C.D."/>
            <person name="Chen A."/>
            <person name="Palaniappan K."/>
            <person name="Chain P."/>
            <person name="Rohde M."/>
            <person name="Goeker M."/>
            <person name="Bristow J."/>
            <person name="Eisen J.A."/>
            <person name="Markowitz V."/>
            <person name="Hugenholtz P."/>
            <person name="Kyrpides N.C."/>
            <person name="Klenk H.-P."/>
            <person name="Brettin T."/>
        </authorList>
    </citation>
    <scope>NUCLEOTIDE SEQUENCE [LARGE SCALE GENOMIC DNA]</scope>
    <source>
        <strain evidence="4">DSM 17836 / JCM 10339 / NBRC 14399</strain>
    </source>
</reference>
<feature type="region of interest" description="Disordered" evidence="1">
    <location>
        <begin position="61"/>
        <end position="113"/>
    </location>
</feature>
<dbReference type="AlphaFoldDB" id="D2PVI8"/>
<dbReference type="OrthoDB" id="5187212at2"/>
<evidence type="ECO:0000313" key="3">
    <source>
        <dbReference type="EMBL" id="ADB35228.1"/>
    </source>
</evidence>
<dbReference type="InterPro" id="IPR058442">
    <property type="entry name" value="DUF8129"/>
</dbReference>
<dbReference type="RefSeq" id="WP_012923781.1">
    <property type="nucleotide sequence ID" value="NC_013729.1"/>
</dbReference>
<feature type="domain" description="DUF8129" evidence="2">
    <location>
        <begin position="5"/>
        <end position="62"/>
    </location>
</feature>
<reference evidence="4" key="1">
    <citation type="submission" date="2009-09" db="EMBL/GenBank/DDBJ databases">
        <title>The complete genome of Kribbella flavida DSM 17836.</title>
        <authorList>
            <consortium name="US DOE Joint Genome Institute (JGI-PGF)"/>
            <person name="Lucas S."/>
            <person name="Copeland A."/>
            <person name="Lapidus A."/>
            <person name="Glavina del Rio T."/>
            <person name="Dalin E."/>
            <person name="Tice H."/>
            <person name="Bruce D."/>
            <person name="Goodwin L."/>
            <person name="Pitluck S."/>
            <person name="Kyrpides N."/>
            <person name="Mavromatis K."/>
            <person name="Ivanova N."/>
            <person name="Saunders E."/>
            <person name="Brettin T."/>
            <person name="Detter J.C."/>
            <person name="Han C."/>
            <person name="Larimer F."/>
            <person name="Land M."/>
            <person name="Hauser L."/>
            <person name="Markowitz V."/>
            <person name="Cheng J.-F."/>
            <person name="Hugenholtz P."/>
            <person name="Woyke T."/>
            <person name="Wu D."/>
            <person name="Pukall R."/>
            <person name="Klenk H.-P."/>
            <person name="Eisen J.A."/>
        </authorList>
    </citation>
    <scope>NUCLEOTIDE SEQUENCE [LARGE SCALE GENOMIC DNA]</scope>
    <source>
        <strain evidence="4">DSM 17836 / JCM 10339 / NBRC 14399</strain>
    </source>
</reference>
<evidence type="ECO:0000313" key="4">
    <source>
        <dbReference type="Proteomes" id="UP000007967"/>
    </source>
</evidence>
<accession>D2PVI8</accession>
<evidence type="ECO:0000256" key="1">
    <source>
        <dbReference type="SAM" id="MobiDB-lite"/>
    </source>
</evidence>
<dbReference type="Pfam" id="PF26450">
    <property type="entry name" value="DUF8129"/>
    <property type="match status" value="1"/>
</dbReference>
<dbReference type="eggNOG" id="ENOG50334PB">
    <property type="taxonomic scope" value="Bacteria"/>
</dbReference>
<dbReference type="EMBL" id="CP001736">
    <property type="protein sequence ID" value="ADB35228.1"/>
    <property type="molecule type" value="Genomic_DNA"/>
</dbReference>
<gene>
    <name evidence="3" type="ordered locus">Kfla_6225</name>
</gene>
<dbReference type="KEGG" id="kfl:Kfla_6225"/>